<organism evidence="2 3">
    <name type="scientific">Phytophthora palmivora</name>
    <dbReference type="NCBI Taxonomy" id="4796"/>
    <lineage>
        <taxon>Eukaryota</taxon>
        <taxon>Sar</taxon>
        <taxon>Stramenopiles</taxon>
        <taxon>Oomycota</taxon>
        <taxon>Peronosporomycetes</taxon>
        <taxon>Peronosporales</taxon>
        <taxon>Peronosporaceae</taxon>
        <taxon>Phytophthora</taxon>
    </lineage>
</organism>
<dbReference type="AlphaFoldDB" id="A0A2P4YCG4"/>
<dbReference type="EMBL" id="NCKW01003796">
    <property type="protein sequence ID" value="POM75490.1"/>
    <property type="molecule type" value="Genomic_DNA"/>
</dbReference>
<protein>
    <submittedName>
        <fullName evidence="2">Uncharacterized protein</fullName>
    </submittedName>
</protein>
<sequence>MKIAKVSSLMTKLLRVSTHRSSYHTTRMYPANFRMSGTHSRHFKNFVRGQHDLRPESLSNVRGGMYAEDEYDLLAMSPATPTHESRSSMSTTLSRQNNSKKRTGRSPLPSSSHDSDSMDVLLTHVGRIVTARETEVPLRREQDQEKSVRVRAKYHKMLDDIRKRN</sequence>
<dbReference type="OrthoDB" id="123188at2759"/>
<feature type="compositionally biased region" description="Polar residues" evidence="1">
    <location>
        <begin position="79"/>
        <end position="97"/>
    </location>
</feature>
<feature type="compositionally biased region" description="Low complexity" evidence="1">
    <location>
        <begin position="106"/>
        <end position="119"/>
    </location>
</feature>
<proteinExistence type="predicted"/>
<name>A0A2P4YCG4_9STRA</name>
<keyword evidence="3" id="KW-1185">Reference proteome</keyword>
<comment type="caution">
    <text evidence="2">The sequence shown here is derived from an EMBL/GenBank/DDBJ whole genome shotgun (WGS) entry which is preliminary data.</text>
</comment>
<gene>
    <name evidence="2" type="ORF">PHPALM_7401</name>
</gene>
<evidence type="ECO:0000313" key="3">
    <source>
        <dbReference type="Proteomes" id="UP000237271"/>
    </source>
</evidence>
<dbReference type="Proteomes" id="UP000237271">
    <property type="component" value="Unassembled WGS sequence"/>
</dbReference>
<reference evidence="2 3" key="1">
    <citation type="journal article" date="2017" name="Genome Biol. Evol.">
        <title>Phytophthora megakarya and P. palmivora, closely related causal agents of cacao black pod rot, underwent increases in genome sizes and gene numbers by different mechanisms.</title>
        <authorList>
            <person name="Ali S.S."/>
            <person name="Shao J."/>
            <person name="Lary D.J."/>
            <person name="Kronmiller B."/>
            <person name="Shen D."/>
            <person name="Strem M.D."/>
            <person name="Amoako-Attah I."/>
            <person name="Akrofi A.Y."/>
            <person name="Begoude B.A."/>
            <person name="Ten Hoopen G.M."/>
            <person name="Coulibaly K."/>
            <person name="Kebe B.I."/>
            <person name="Melnick R.L."/>
            <person name="Guiltinan M.J."/>
            <person name="Tyler B.M."/>
            <person name="Meinhardt L.W."/>
            <person name="Bailey B.A."/>
        </authorList>
    </citation>
    <scope>NUCLEOTIDE SEQUENCE [LARGE SCALE GENOMIC DNA]</scope>
    <source>
        <strain evidence="3">sbr112.9</strain>
    </source>
</reference>
<evidence type="ECO:0000313" key="2">
    <source>
        <dbReference type="EMBL" id="POM75490.1"/>
    </source>
</evidence>
<evidence type="ECO:0000256" key="1">
    <source>
        <dbReference type="SAM" id="MobiDB-lite"/>
    </source>
</evidence>
<accession>A0A2P4YCG4</accession>
<feature type="region of interest" description="Disordered" evidence="1">
    <location>
        <begin position="74"/>
        <end position="119"/>
    </location>
</feature>